<accession>A0A161RC90</accession>
<name>A0A161RC90_9BACL</name>
<reference evidence="2 3" key="1">
    <citation type="submission" date="2016-01" db="EMBL/GenBank/DDBJ databases">
        <title>Whole genome sequencing of Bhargavaea cecembensis T14.</title>
        <authorList>
            <person name="Hong K.W."/>
        </authorList>
    </citation>
    <scope>NUCLEOTIDE SEQUENCE [LARGE SCALE GENOMIC DNA]</scope>
    <source>
        <strain evidence="2 3">T14</strain>
    </source>
</reference>
<keyword evidence="1" id="KW-1133">Transmembrane helix</keyword>
<evidence type="ECO:0000313" key="2">
    <source>
        <dbReference type="EMBL" id="KZE37132.1"/>
    </source>
</evidence>
<sequence length="89" mass="10297">MGTWPALLSKHRNQCALPARILKAGEVMKKLNHFFFALMIVGGIPVTLAFFDVGRGFYNDYRWWFVGVLWIGIIGNWITERKLRNQQTA</sequence>
<evidence type="ECO:0000313" key="3">
    <source>
        <dbReference type="Proteomes" id="UP000076490"/>
    </source>
</evidence>
<evidence type="ECO:0000256" key="1">
    <source>
        <dbReference type="SAM" id="Phobius"/>
    </source>
</evidence>
<comment type="caution">
    <text evidence="2">The sequence shown here is derived from an EMBL/GenBank/DDBJ whole genome shotgun (WGS) entry which is preliminary data.</text>
</comment>
<organism evidence="2 3">
    <name type="scientific">Bhargavaea cecembensis</name>
    <dbReference type="NCBI Taxonomy" id="394098"/>
    <lineage>
        <taxon>Bacteria</taxon>
        <taxon>Bacillati</taxon>
        <taxon>Bacillota</taxon>
        <taxon>Bacilli</taxon>
        <taxon>Bacillales</taxon>
        <taxon>Caryophanaceae</taxon>
        <taxon>Bhargavaea</taxon>
    </lineage>
</organism>
<feature type="transmembrane region" description="Helical" evidence="1">
    <location>
        <begin position="63"/>
        <end position="79"/>
    </location>
</feature>
<feature type="transmembrane region" description="Helical" evidence="1">
    <location>
        <begin position="31"/>
        <end position="51"/>
    </location>
</feature>
<dbReference type="AlphaFoldDB" id="A0A161RC90"/>
<gene>
    <name evidence="2" type="ORF">AV656_11150</name>
</gene>
<proteinExistence type="predicted"/>
<keyword evidence="1" id="KW-0812">Transmembrane</keyword>
<keyword evidence="1" id="KW-0472">Membrane</keyword>
<dbReference type="EMBL" id="LQNT01000011">
    <property type="protein sequence ID" value="KZE37132.1"/>
    <property type="molecule type" value="Genomic_DNA"/>
</dbReference>
<protein>
    <submittedName>
        <fullName evidence="2">Uncharacterized protein</fullName>
    </submittedName>
</protein>
<dbReference type="Proteomes" id="UP000076490">
    <property type="component" value="Unassembled WGS sequence"/>
</dbReference>